<feature type="signal peptide" evidence="1">
    <location>
        <begin position="1"/>
        <end position="22"/>
    </location>
</feature>
<dbReference type="PANTHER" id="PTHR31528:SF15">
    <property type="entry name" value="RIBOFLAVIN-BINDING PROTEIN RIBY"/>
    <property type="match status" value="1"/>
</dbReference>
<gene>
    <name evidence="3" type="ORF">JF888_01095</name>
</gene>
<dbReference type="SUPFAM" id="SSF53850">
    <property type="entry name" value="Periplasmic binding protein-like II"/>
    <property type="match status" value="1"/>
</dbReference>
<evidence type="ECO:0000256" key="1">
    <source>
        <dbReference type="SAM" id="SignalP"/>
    </source>
</evidence>
<protein>
    <submittedName>
        <fullName evidence="3">ABC transporter substrate-binding protein</fullName>
    </submittedName>
</protein>
<feature type="domain" description="SsuA/THI5-like" evidence="2">
    <location>
        <begin position="47"/>
        <end position="251"/>
    </location>
</feature>
<accession>A0A934KED7</accession>
<dbReference type="GO" id="GO:0009228">
    <property type="term" value="P:thiamine biosynthetic process"/>
    <property type="evidence" value="ECO:0007669"/>
    <property type="project" value="InterPro"/>
</dbReference>
<sequence length="336" mass="35114">MAAIALTAVTLACGGSATPAPAGPAQVDSVKVITGSGVALGQFYSMMLVGVDKGFFKKHNIDPTFTEGTGSATSTQQIATGQFDFGIEIGAAALIATVARGGAVKMVAQDDPVAPVGVLSVPPKLIKTPRDLIGKTIGLPPGTTQANIFPAFLKANNLQATQMNIVNSPLTGIQASLIQGRLDGYVSYAQSNIPILNSLGATGAYAMKFADFGFKLSPDAGIVTTNDIIKSKPDLVKRFVAAIEDSINYTLDGHVTEACASTAKLFPQAIKADVCTNQTRLEVANIKAYRAPGKPITLMSDQGWQEQINALVTYGNVPKVGTTADYYTNQFVPNQK</sequence>
<dbReference type="Pfam" id="PF09084">
    <property type="entry name" value="NMT1"/>
    <property type="match status" value="1"/>
</dbReference>
<evidence type="ECO:0000313" key="3">
    <source>
        <dbReference type="EMBL" id="MBJ7601786.1"/>
    </source>
</evidence>
<dbReference type="AlphaFoldDB" id="A0A934KED7"/>
<dbReference type="InterPro" id="IPR027939">
    <property type="entry name" value="NMT1/THI5"/>
</dbReference>
<reference evidence="3 4" key="1">
    <citation type="submission" date="2020-10" db="EMBL/GenBank/DDBJ databases">
        <title>Ca. Dormibacterota MAGs.</title>
        <authorList>
            <person name="Montgomery K."/>
        </authorList>
    </citation>
    <scope>NUCLEOTIDE SEQUENCE [LARGE SCALE GENOMIC DNA]</scope>
    <source>
        <strain evidence="3">SC8811_S16_3</strain>
    </source>
</reference>
<organism evidence="3 4">
    <name type="scientific">Candidatus Dormiibacter inghamiae</name>
    <dbReference type="NCBI Taxonomy" id="3127013"/>
    <lineage>
        <taxon>Bacteria</taxon>
        <taxon>Bacillati</taxon>
        <taxon>Candidatus Dormiibacterota</taxon>
        <taxon>Candidatus Dormibacteria</taxon>
        <taxon>Candidatus Dormibacterales</taxon>
        <taxon>Candidatus Dormibacteraceae</taxon>
        <taxon>Candidatus Dormiibacter</taxon>
    </lineage>
</organism>
<dbReference type="Gene3D" id="3.40.190.10">
    <property type="entry name" value="Periplasmic binding protein-like II"/>
    <property type="match status" value="2"/>
</dbReference>
<keyword evidence="1" id="KW-0732">Signal</keyword>
<dbReference type="InterPro" id="IPR015168">
    <property type="entry name" value="SsuA/THI5"/>
</dbReference>
<dbReference type="EMBL" id="JAEKNQ010000008">
    <property type="protein sequence ID" value="MBJ7601786.1"/>
    <property type="molecule type" value="Genomic_DNA"/>
</dbReference>
<evidence type="ECO:0000313" key="4">
    <source>
        <dbReference type="Proteomes" id="UP000620075"/>
    </source>
</evidence>
<dbReference type="Proteomes" id="UP000620075">
    <property type="component" value="Unassembled WGS sequence"/>
</dbReference>
<feature type="chain" id="PRO_5036838117" evidence="1">
    <location>
        <begin position="23"/>
        <end position="336"/>
    </location>
</feature>
<comment type="caution">
    <text evidence="3">The sequence shown here is derived from an EMBL/GenBank/DDBJ whole genome shotgun (WGS) entry which is preliminary data.</text>
</comment>
<dbReference type="PANTHER" id="PTHR31528">
    <property type="entry name" value="4-AMINO-5-HYDROXYMETHYL-2-METHYLPYRIMIDINE PHOSPHATE SYNTHASE THI11-RELATED"/>
    <property type="match status" value="1"/>
</dbReference>
<proteinExistence type="predicted"/>
<evidence type="ECO:0000259" key="2">
    <source>
        <dbReference type="Pfam" id="PF09084"/>
    </source>
</evidence>
<name>A0A934KED7_9BACT</name>